<dbReference type="Proteomes" id="UP000003875">
    <property type="component" value="Unassembled WGS sequence"/>
</dbReference>
<evidence type="ECO:0000313" key="1">
    <source>
        <dbReference type="EMBL" id="EEG70023.1"/>
    </source>
</evidence>
<comment type="caution">
    <text evidence="1">The sequence shown here is derived from an EMBL/GenBank/DDBJ whole genome shotgun (WGS) entry which is preliminary data.</text>
</comment>
<name>C0BV49_BIFPS</name>
<reference evidence="1 2" key="1">
    <citation type="submission" date="2009-02" db="EMBL/GenBank/DDBJ databases">
        <title>Draft genome sequence of Bifidobacterium pseudocatenulatum (DSM 20438).</title>
        <authorList>
            <person name="Sudarsanam P."/>
            <person name="Ley R."/>
            <person name="Guruge J."/>
            <person name="Turnbaugh P.J."/>
            <person name="Mahowald M."/>
            <person name="Liep D."/>
            <person name="Gordon J."/>
        </authorList>
    </citation>
    <scope>NUCLEOTIDE SEQUENCE [LARGE SCALE GENOMIC DNA]</scope>
    <source>
        <strain evidence="1 2">DSM 20438</strain>
    </source>
</reference>
<protein>
    <submittedName>
        <fullName evidence="1">Uncharacterized protein</fullName>
    </submittedName>
</protein>
<sequence>MCRLLFSKRFDDGRGLALFNSAITIFASATTPSLTFESFRLWIRESVRLSRTYSYNLLFTRHQLW</sequence>
<proteinExistence type="predicted"/>
<gene>
    <name evidence="1" type="ORF">BIFPSEUDO_04292</name>
</gene>
<organism evidence="1 2">
    <name type="scientific">Bifidobacterium pseudocatenulatum DSM 20438 = JCM 1200 = LMG 10505</name>
    <dbReference type="NCBI Taxonomy" id="547043"/>
    <lineage>
        <taxon>Bacteria</taxon>
        <taxon>Bacillati</taxon>
        <taxon>Actinomycetota</taxon>
        <taxon>Actinomycetes</taxon>
        <taxon>Bifidobacteriales</taxon>
        <taxon>Bifidobacteriaceae</taxon>
        <taxon>Bifidobacterium</taxon>
    </lineage>
</organism>
<dbReference type="EMBL" id="ABXX02000006">
    <property type="protein sequence ID" value="EEG70023.1"/>
    <property type="molecule type" value="Genomic_DNA"/>
</dbReference>
<dbReference type="AlphaFoldDB" id="C0BV49"/>
<accession>C0BV49</accession>
<reference evidence="1 2" key="2">
    <citation type="submission" date="2009-02" db="EMBL/GenBank/DDBJ databases">
        <authorList>
            <person name="Fulton L."/>
            <person name="Clifton S."/>
            <person name="Fulton B."/>
            <person name="Xu J."/>
            <person name="Minx P."/>
            <person name="Pepin K.H."/>
            <person name="Johnson M."/>
            <person name="Bhonagiri V."/>
            <person name="Nash W.E."/>
            <person name="Mardis E.R."/>
            <person name="Wilson R.K."/>
        </authorList>
    </citation>
    <scope>NUCLEOTIDE SEQUENCE [LARGE SCALE GENOMIC DNA]</scope>
    <source>
        <strain evidence="1 2">DSM 20438</strain>
    </source>
</reference>
<evidence type="ECO:0000313" key="2">
    <source>
        <dbReference type="Proteomes" id="UP000003875"/>
    </source>
</evidence>